<dbReference type="EMBL" id="CVRI01000036">
    <property type="protein sequence ID" value="CRK93164.1"/>
    <property type="molecule type" value="Genomic_DNA"/>
</dbReference>
<accession>A0A1J1I0Q4</accession>
<gene>
    <name evidence="1" type="ORF">CLUMA_CG006708</name>
</gene>
<proteinExistence type="predicted"/>
<protein>
    <submittedName>
        <fullName evidence="1">CLUMA_CG006708, isoform A</fullName>
    </submittedName>
</protein>
<name>A0A1J1I0Q4_9DIPT</name>
<evidence type="ECO:0000313" key="2">
    <source>
        <dbReference type="Proteomes" id="UP000183832"/>
    </source>
</evidence>
<reference evidence="1 2" key="1">
    <citation type="submission" date="2015-04" db="EMBL/GenBank/DDBJ databases">
        <authorList>
            <person name="Syromyatnikov M.Y."/>
            <person name="Popov V.N."/>
        </authorList>
    </citation>
    <scope>NUCLEOTIDE SEQUENCE [LARGE SCALE GENOMIC DNA]</scope>
</reference>
<dbReference type="Proteomes" id="UP000183832">
    <property type="component" value="Unassembled WGS sequence"/>
</dbReference>
<evidence type="ECO:0000313" key="1">
    <source>
        <dbReference type="EMBL" id="CRK93164.1"/>
    </source>
</evidence>
<organism evidence="1 2">
    <name type="scientific">Clunio marinus</name>
    <dbReference type="NCBI Taxonomy" id="568069"/>
    <lineage>
        <taxon>Eukaryota</taxon>
        <taxon>Metazoa</taxon>
        <taxon>Ecdysozoa</taxon>
        <taxon>Arthropoda</taxon>
        <taxon>Hexapoda</taxon>
        <taxon>Insecta</taxon>
        <taxon>Pterygota</taxon>
        <taxon>Neoptera</taxon>
        <taxon>Endopterygota</taxon>
        <taxon>Diptera</taxon>
        <taxon>Nematocera</taxon>
        <taxon>Chironomoidea</taxon>
        <taxon>Chironomidae</taxon>
        <taxon>Clunio</taxon>
    </lineage>
</organism>
<dbReference type="AlphaFoldDB" id="A0A1J1I0Q4"/>
<keyword evidence="2" id="KW-1185">Reference proteome</keyword>
<sequence length="62" mass="7583">MSVRVLKSNHQRIMKSRVRTPPMMPGKKFCSHFKIIIKRIKYGKLRQYIIGFRIPIFYLKRF</sequence>